<dbReference type="PANTHER" id="PTHR10617">
    <property type="entry name" value="ELECTRON TRANSFER FLAVOPROTEIN-UBIQUINONE OXIDOREDUCTASE"/>
    <property type="match status" value="1"/>
</dbReference>
<dbReference type="SUPFAM" id="SSF51905">
    <property type="entry name" value="FAD/NAD(P)-binding domain"/>
    <property type="match status" value="1"/>
</dbReference>
<dbReference type="InterPro" id="IPR036188">
    <property type="entry name" value="FAD/NAD-bd_sf"/>
</dbReference>
<dbReference type="EC" id="1.5.5.1" evidence="14"/>
<keyword evidence="4" id="KW-0004">4Fe-4S</keyword>
<keyword evidence="8 14" id="KW-0249">Electron transport</keyword>
<keyword evidence="6 14" id="KW-0479">Metal-binding</keyword>
<comment type="catalytic activity">
    <reaction evidence="13 14">
        <text>a ubiquinone + reduced [electron-transfer flavoprotein] = a ubiquinol + oxidized [electron-transfer flavoprotein] + H(+)</text>
        <dbReference type="Rhea" id="RHEA:24052"/>
        <dbReference type="Rhea" id="RHEA-COMP:9565"/>
        <dbReference type="Rhea" id="RHEA-COMP:9566"/>
        <dbReference type="Rhea" id="RHEA-COMP:10685"/>
        <dbReference type="Rhea" id="RHEA-COMP:10686"/>
        <dbReference type="ChEBI" id="CHEBI:15378"/>
        <dbReference type="ChEBI" id="CHEBI:16389"/>
        <dbReference type="ChEBI" id="CHEBI:17976"/>
        <dbReference type="ChEBI" id="CHEBI:57692"/>
        <dbReference type="ChEBI" id="CHEBI:58307"/>
        <dbReference type="EC" id="1.5.5.1"/>
    </reaction>
</comment>
<protein>
    <recommendedName>
        <fullName evidence="14">Electron transfer flavoprotein-ubiquinone oxidoreductase</fullName>
        <shortName evidence="14">ETF-QO</shortName>
        <ecNumber evidence="14">1.5.5.1</ecNumber>
    </recommendedName>
</protein>
<keyword evidence="12 14" id="KW-0830">Ubiquinone</keyword>
<evidence type="ECO:0000259" key="16">
    <source>
        <dbReference type="Pfam" id="PF21162"/>
    </source>
</evidence>
<keyword evidence="3 14" id="KW-0813">Transport</keyword>
<evidence type="ECO:0000256" key="7">
    <source>
        <dbReference type="ARBA" id="ARBA00022827"/>
    </source>
</evidence>
<keyword evidence="5 14" id="KW-0285">Flavoprotein</keyword>
<dbReference type="AlphaFoldDB" id="A0A318H1S3"/>
<keyword evidence="11 14" id="KW-0411">Iron-sulfur</keyword>
<evidence type="ECO:0000256" key="14">
    <source>
        <dbReference type="RuleBase" id="RU366068"/>
    </source>
</evidence>
<keyword evidence="9 14" id="KW-0560">Oxidoreductase</keyword>
<dbReference type="Pfam" id="PF21162">
    <property type="entry name" value="ETFQO_UQ-bd"/>
    <property type="match status" value="1"/>
</dbReference>
<dbReference type="GO" id="GO:0046872">
    <property type="term" value="F:metal ion binding"/>
    <property type="evidence" value="ECO:0007669"/>
    <property type="project" value="UniProtKB-KW"/>
</dbReference>
<evidence type="ECO:0000256" key="8">
    <source>
        <dbReference type="ARBA" id="ARBA00022982"/>
    </source>
</evidence>
<evidence type="ECO:0000313" key="18">
    <source>
        <dbReference type="Proteomes" id="UP000247811"/>
    </source>
</evidence>
<dbReference type="GO" id="GO:0004174">
    <property type="term" value="F:electron-transferring-flavoprotein dehydrogenase activity"/>
    <property type="evidence" value="ECO:0007669"/>
    <property type="project" value="UniProtKB-UniRule"/>
</dbReference>
<dbReference type="Proteomes" id="UP000247811">
    <property type="component" value="Unassembled WGS sequence"/>
</dbReference>
<dbReference type="RefSeq" id="WP_110401139.1">
    <property type="nucleotide sequence ID" value="NZ_QJJS01000010.1"/>
</dbReference>
<comment type="cofactor">
    <cofactor evidence="1 14">
        <name>FAD</name>
        <dbReference type="ChEBI" id="CHEBI:57692"/>
    </cofactor>
</comment>
<keyword evidence="10 14" id="KW-0408">Iron</keyword>
<evidence type="ECO:0000256" key="1">
    <source>
        <dbReference type="ARBA" id="ARBA00001974"/>
    </source>
</evidence>
<dbReference type="OrthoDB" id="9766632at2"/>
<dbReference type="Pfam" id="PF13450">
    <property type="entry name" value="NAD_binding_8"/>
    <property type="match status" value="1"/>
</dbReference>
<dbReference type="Gene3D" id="3.50.50.60">
    <property type="entry name" value="FAD/NAD(P)-binding domain"/>
    <property type="match status" value="1"/>
</dbReference>
<gene>
    <name evidence="17" type="ORF">C7444_110123</name>
</gene>
<evidence type="ECO:0000256" key="12">
    <source>
        <dbReference type="ARBA" id="ARBA00023075"/>
    </source>
</evidence>
<accession>A0A318H1S3</accession>
<feature type="domain" description="ETF-QO/FixC ubiquinone-binding" evidence="16">
    <location>
        <begin position="221"/>
        <end position="314"/>
    </location>
</feature>
<dbReference type="SUPFAM" id="SSF54862">
    <property type="entry name" value="4Fe-4S ferredoxins"/>
    <property type="match status" value="1"/>
</dbReference>
<dbReference type="InterPro" id="IPR007859">
    <property type="entry name" value="ETF-QO/FixX_C"/>
</dbReference>
<evidence type="ECO:0000256" key="2">
    <source>
        <dbReference type="ARBA" id="ARBA00002819"/>
    </source>
</evidence>
<evidence type="ECO:0000256" key="5">
    <source>
        <dbReference type="ARBA" id="ARBA00022630"/>
    </source>
</evidence>
<organism evidence="17 18">
    <name type="scientific">Sphaerotilus hippei</name>
    <dbReference type="NCBI Taxonomy" id="744406"/>
    <lineage>
        <taxon>Bacteria</taxon>
        <taxon>Pseudomonadati</taxon>
        <taxon>Pseudomonadota</taxon>
        <taxon>Betaproteobacteria</taxon>
        <taxon>Burkholderiales</taxon>
        <taxon>Sphaerotilaceae</taxon>
        <taxon>Sphaerotilus</taxon>
    </lineage>
</organism>
<evidence type="ECO:0000313" key="17">
    <source>
        <dbReference type="EMBL" id="PXW95275.1"/>
    </source>
</evidence>
<evidence type="ECO:0000256" key="4">
    <source>
        <dbReference type="ARBA" id="ARBA00022485"/>
    </source>
</evidence>
<comment type="cofactor">
    <cofactor evidence="14">
        <name>[4Fe-4S] cluster</name>
        <dbReference type="ChEBI" id="CHEBI:49883"/>
    </cofactor>
    <text evidence="14">Binds 1 [4Fe-4S] cluster.</text>
</comment>
<keyword evidence="18" id="KW-1185">Reference proteome</keyword>
<sequence length="561" mass="60749">MTSQDLLAQYGPRESMDYDVVIVGAGPGGLSTAIRLKQLAAQQGTEVSVVVLEKGSEPGAHTLSGAVMDPRALTELFPDWKERGAPLNQPVSGDEVLILSQTGAKRTPDFLVPECFHNDGNYVVSLGAFTRWLGEQAEALGVEIFPGFTAAEVLHDEQGRVRGVATGNLGLGKDGEPTDHFQLGMELCGKYTIFAEGARGHLGKQLIAHFKLDAGRDPQSYALGIKELWEIDPAKARPGLVVHTAGWPMDTETYGGGFLYHLEGNKVTLGFVTGLDYKNPWLSPFEEMQRWKTHPAIRAHLEGGKRIGYGARAITAGGILSLPKLVFPGGALVGCDAGTLNAARIKGSHAAIKTGMLAAEAAFEALAAGRSHDELDAYPAAFEQSWLHAELMRSKNFKQWFKKGFHVGSLMTGVEHWLLPKLGVDTPPWTVHRPAPDHLYLRAAAECSPIDYPKPDGQLTFDRLSSVFISNTNHEENQPAHLTLKDASVPVQLNLAKFAGPEARYCPAGVYEFVKNDDQSDRLQINAQNCVHCKTCDIKDPTQNIVWVTPEGGGGPNYAGM</sequence>
<evidence type="ECO:0000256" key="3">
    <source>
        <dbReference type="ARBA" id="ARBA00022448"/>
    </source>
</evidence>
<dbReference type="Gene3D" id="3.30.9.90">
    <property type="match status" value="1"/>
</dbReference>
<dbReference type="Gene3D" id="3.30.70.20">
    <property type="match status" value="1"/>
</dbReference>
<dbReference type="Pfam" id="PF05187">
    <property type="entry name" value="Fer4_ETF_QO"/>
    <property type="match status" value="1"/>
</dbReference>
<feature type="domain" description="ETF-QO/FixX C-terminal" evidence="15">
    <location>
        <begin position="457"/>
        <end position="558"/>
    </location>
</feature>
<comment type="caution">
    <text evidence="17">The sequence shown here is derived from an EMBL/GenBank/DDBJ whole genome shotgun (WGS) entry which is preliminary data.</text>
</comment>
<evidence type="ECO:0000256" key="10">
    <source>
        <dbReference type="ARBA" id="ARBA00023004"/>
    </source>
</evidence>
<evidence type="ECO:0000256" key="11">
    <source>
        <dbReference type="ARBA" id="ARBA00023014"/>
    </source>
</evidence>
<dbReference type="InterPro" id="IPR040156">
    <property type="entry name" value="ETF-QO"/>
</dbReference>
<dbReference type="EMBL" id="QJJS01000010">
    <property type="protein sequence ID" value="PXW95275.1"/>
    <property type="molecule type" value="Genomic_DNA"/>
</dbReference>
<evidence type="ECO:0000256" key="6">
    <source>
        <dbReference type="ARBA" id="ARBA00022723"/>
    </source>
</evidence>
<dbReference type="GO" id="GO:0051539">
    <property type="term" value="F:4 iron, 4 sulfur cluster binding"/>
    <property type="evidence" value="ECO:0007669"/>
    <property type="project" value="UniProtKB-UniRule"/>
</dbReference>
<dbReference type="FunFam" id="3.30.70.20:FF:000012">
    <property type="entry name" value="Electron transfer flavoprotein-ubiquinone oxidoreductase, mitochondrial"/>
    <property type="match status" value="1"/>
</dbReference>
<dbReference type="PRINTS" id="PR00420">
    <property type="entry name" value="RNGMNOXGNASE"/>
</dbReference>
<dbReference type="InterPro" id="IPR049398">
    <property type="entry name" value="ETF-QO/FixC_UQ-bd"/>
</dbReference>
<evidence type="ECO:0000259" key="15">
    <source>
        <dbReference type="Pfam" id="PF05187"/>
    </source>
</evidence>
<comment type="function">
    <text evidence="2 14">Accepts electrons from ETF and reduces ubiquinone.</text>
</comment>
<evidence type="ECO:0000256" key="9">
    <source>
        <dbReference type="ARBA" id="ARBA00023002"/>
    </source>
</evidence>
<keyword evidence="7 14" id="KW-0274">FAD</keyword>
<reference evidence="17 18" key="1">
    <citation type="submission" date="2018-05" db="EMBL/GenBank/DDBJ databases">
        <title>Genomic Encyclopedia of Type Strains, Phase IV (KMG-IV): sequencing the most valuable type-strain genomes for metagenomic binning, comparative biology and taxonomic classification.</title>
        <authorList>
            <person name="Goeker M."/>
        </authorList>
    </citation>
    <scope>NUCLEOTIDE SEQUENCE [LARGE SCALE GENOMIC DNA]</scope>
    <source>
        <strain evidence="17 18">DSM 566</strain>
    </source>
</reference>
<dbReference type="SUPFAM" id="SSF54373">
    <property type="entry name" value="FAD-linked reductases, C-terminal domain"/>
    <property type="match status" value="1"/>
</dbReference>
<name>A0A318H1S3_9BURK</name>
<proteinExistence type="predicted"/>
<dbReference type="PANTHER" id="PTHR10617:SF107">
    <property type="entry name" value="ELECTRON TRANSFER FLAVOPROTEIN-UBIQUINONE OXIDOREDUCTASE, MITOCHONDRIAL"/>
    <property type="match status" value="1"/>
</dbReference>
<evidence type="ECO:0000256" key="13">
    <source>
        <dbReference type="ARBA" id="ARBA00052682"/>
    </source>
</evidence>